<evidence type="ECO:0000313" key="10">
    <source>
        <dbReference type="EMBL" id="CAF1505693.1"/>
    </source>
</evidence>
<dbReference type="GO" id="GO:0005874">
    <property type="term" value="C:microtubule"/>
    <property type="evidence" value="ECO:0007669"/>
    <property type="project" value="UniProtKB-KW"/>
</dbReference>
<dbReference type="EMBL" id="CAJNOT010007393">
    <property type="protein sequence ID" value="CAF1505693.1"/>
    <property type="molecule type" value="Genomic_DNA"/>
</dbReference>
<dbReference type="GO" id="GO:0016887">
    <property type="term" value="F:ATP hydrolysis activity"/>
    <property type="evidence" value="ECO:0007669"/>
    <property type="project" value="TreeGrafter"/>
</dbReference>
<reference evidence="10" key="1">
    <citation type="submission" date="2021-02" db="EMBL/GenBank/DDBJ databases">
        <authorList>
            <person name="Nowell W R."/>
        </authorList>
    </citation>
    <scope>NUCLEOTIDE SEQUENCE</scope>
</reference>
<dbReference type="GO" id="GO:0005524">
    <property type="term" value="F:ATP binding"/>
    <property type="evidence" value="ECO:0007669"/>
    <property type="project" value="UniProtKB-KW"/>
</dbReference>
<evidence type="ECO:0000256" key="3">
    <source>
        <dbReference type="ARBA" id="ARBA00022741"/>
    </source>
</evidence>
<keyword evidence="3" id="KW-0547">Nucleotide-binding</keyword>
<evidence type="ECO:0000256" key="6">
    <source>
        <dbReference type="ARBA" id="ARBA00023212"/>
    </source>
</evidence>
<evidence type="ECO:0000313" key="11">
    <source>
        <dbReference type="EMBL" id="CAF4182508.1"/>
    </source>
</evidence>
<evidence type="ECO:0000313" key="12">
    <source>
        <dbReference type="Proteomes" id="UP000663864"/>
    </source>
</evidence>
<evidence type="ECO:0000256" key="1">
    <source>
        <dbReference type="ARBA" id="ARBA00004245"/>
    </source>
</evidence>
<dbReference type="SMART" id="SM00129">
    <property type="entry name" value="KISc"/>
    <property type="match status" value="1"/>
</dbReference>
<keyword evidence="6" id="KW-0206">Cytoskeleton</keyword>
<keyword evidence="6" id="KW-0963">Cytoplasm</keyword>
<organism evidence="10 12">
    <name type="scientific">Rotaria sordida</name>
    <dbReference type="NCBI Taxonomy" id="392033"/>
    <lineage>
        <taxon>Eukaryota</taxon>
        <taxon>Metazoa</taxon>
        <taxon>Spiralia</taxon>
        <taxon>Gnathifera</taxon>
        <taxon>Rotifera</taxon>
        <taxon>Eurotatoria</taxon>
        <taxon>Bdelloidea</taxon>
        <taxon>Philodinida</taxon>
        <taxon>Philodinidae</taxon>
        <taxon>Rotaria</taxon>
    </lineage>
</organism>
<protein>
    <recommendedName>
        <fullName evidence="9">Kinesin motor domain-containing protein</fullName>
    </recommendedName>
</protein>
<comment type="similarity">
    <text evidence="7">Belongs to the TRAFAC class myosin-kinesin ATPase superfamily. Kinesin family.</text>
</comment>
<dbReference type="SUPFAM" id="SSF52540">
    <property type="entry name" value="P-loop containing nucleoside triphosphate hydrolases"/>
    <property type="match status" value="1"/>
</dbReference>
<keyword evidence="4" id="KW-0067">ATP-binding</keyword>
<feature type="domain" description="Kinesin motor" evidence="9">
    <location>
        <begin position="1"/>
        <end position="176"/>
    </location>
</feature>
<keyword evidence="5" id="KW-0505">Motor protein</keyword>
<evidence type="ECO:0000256" key="2">
    <source>
        <dbReference type="ARBA" id="ARBA00022701"/>
    </source>
</evidence>
<dbReference type="GO" id="GO:0007018">
    <property type="term" value="P:microtubule-based movement"/>
    <property type="evidence" value="ECO:0007669"/>
    <property type="project" value="InterPro"/>
</dbReference>
<gene>
    <name evidence="11" type="ORF">JBS370_LOCUS35591</name>
    <name evidence="10" type="ORF">ZHD862_LOCUS37664</name>
</gene>
<dbReference type="Proteomes" id="UP000663864">
    <property type="component" value="Unassembled WGS sequence"/>
</dbReference>
<proteinExistence type="inferred from homology"/>
<sequence>MRRIRLPNIVEQQNLEALSVKDEHYSIWMLFFELYNENILDLLVQSKDMKIRKYLNLMQNDHPTIIKNLIKIPVFALKEAENIIKFGFADRLTSKTNLNEASSRAHAVVCIVLITANKFDEEPIMSHMCICDLTDNEPTISSGKQLTEPYNINKSIITFKDSIRVSGSPRFEHKIPINDHINGFKKLFNIQAFINIVEKMLSNCYDYLSFKKINDRKRVTIQPVVISGKRRSLHGNQQYPPDASLATAQHPSGSNLATAPYPPATAPCPPGFSLATTHYPRGPLLAAAQYPPEFRLATASYPFNQNLGTAQYPPDRSLATGPYPPGSNLITASYPSNQSLTTAQYPVDPSSAIVHHPSDQYLSPTNNLPGQHPNAQVLLHPAHNVGSSQETENIEAWL</sequence>
<comment type="subcellular location">
    <subcellularLocation>
        <location evidence="1">Cytoplasm</location>
        <location evidence="1">Cytoskeleton</location>
    </subcellularLocation>
</comment>
<dbReference type="InterPro" id="IPR001752">
    <property type="entry name" value="Kinesin_motor_dom"/>
</dbReference>
<dbReference type="PANTHER" id="PTHR24115:SF1008">
    <property type="entry name" value="KINESIN-LIKE PROTEIN SUBITO"/>
    <property type="match status" value="1"/>
</dbReference>
<dbReference type="GO" id="GO:0005634">
    <property type="term" value="C:nucleus"/>
    <property type="evidence" value="ECO:0007669"/>
    <property type="project" value="TreeGrafter"/>
</dbReference>
<dbReference type="GO" id="GO:0005871">
    <property type="term" value="C:kinesin complex"/>
    <property type="evidence" value="ECO:0007669"/>
    <property type="project" value="TreeGrafter"/>
</dbReference>
<name>A0A815TAX6_9BILA</name>
<dbReference type="InterPro" id="IPR036961">
    <property type="entry name" value="Kinesin_motor_dom_sf"/>
</dbReference>
<evidence type="ECO:0000256" key="8">
    <source>
        <dbReference type="SAM" id="MobiDB-lite"/>
    </source>
</evidence>
<dbReference type="InterPro" id="IPR027640">
    <property type="entry name" value="Kinesin-like_fam"/>
</dbReference>
<evidence type="ECO:0000259" key="9">
    <source>
        <dbReference type="PROSITE" id="PS50067"/>
    </source>
</evidence>
<dbReference type="GO" id="GO:0003777">
    <property type="term" value="F:microtubule motor activity"/>
    <property type="evidence" value="ECO:0007669"/>
    <property type="project" value="InterPro"/>
</dbReference>
<comment type="caution">
    <text evidence="10">The sequence shown here is derived from an EMBL/GenBank/DDBJ whole genome shotgun (WGS) entry which is preliminary data.</text>
</comment>
<dbReference type="InterPro" id="IPR027417">
    <property type="entry name" value="P-loop_NTPase"/>
</dbReference>
<dbReference type="EMBL" id="CAJOBD010012618">
    <property type="protein sequence ID" value="CAF4182508.1"/>
    <property type="molecule type" value="Genomic_DNA"/>
</dbReference>
<dbReference type="GO" id="GO:0008017">
    <property type="term" value="F:microtubule binding"/>
    <property type="evidence" value="ECO:0007669"/>
    <property type="project" value="InterPro"/>
</dbReference>
<dbReference type="Pfam" id="PF00225">
    <property type="entry name" value="Kinesin"/>
    <property type="match status" value="1"/>
</dbReference>
<accession>A0A815TAX6</accession>
<dbReference type="PANTHER" id="PTHR24115">
    <property type="entry name" value="KINESIN-RELATED"/>
    <property type="match status" value="1"/>
</dbReference>
<feature type="region of interest" description="Disordered" evidence="8">
    <location>
        <begin position="231"/>
        <end position="260"/>
    </location>
</feature>
<dbReference type="PROSITE" id="PS50067">
    <property type="entry name" value="KINESIN_MOTOR_2"/>
    <property type="match status" value="1"/>
</dbReference>
<dbReference type="Gene3D" id="3.40.850.10">
    <property type="entry name" value="Kinesin motor domain"/>
    <property type="match status" value="1"/>
</dbReference>
<dbReference type="Proteomes" id="UP000663836">
    <property type="component" value="Unassembled WGS sequence"/>
</dbReference>
<comment type="caution">
    <text evidence="7">Lacks conserved residue(s) required for the propagation of feature annotation.</text>
</comment>
<evidence type="ECO:0000256" key="5">
    <source>
        <dbReference type="ARBA" id="ARBA00023175"/>
    </source>
</evidence>
<evidence type="ECO:0000256" key="4">
    <source>
        <dbReference type="ARBA" id="ARBA00022840"/>
    </source>
</evidence>
<feature type="compositionally biased region" description="Polar residues" evidence="8">
    <location>
        <begin position="246"/>
        <end position="256"/>
    </location>
</feature>
<evidence type="ECO:0000256" key="7">
    <source>
        <dbReference type="PROSITE-ProRule" id="PRU00283"/>
    </source>
</evidence>
<dbReference type="AlphaFoldDB" id="A0A815TAX6"/>
<keyword evidence="2" id="KW-0493">Microtubule</keyword>